<keyword evidence="1" id="KW-0946">Virion</keyword>
<name>A0A6B9Q480_9MONO</name>
<dbReference type="KEGG" id="vg:80536637"/>
<accession>A0A6B9Q480</accession>
<reference evidence="1" key="1">
    <citation type="journal article" date="2020" name="Virus Evol.">
        <title>Analysis of the virome associated to grapevine downy mildew lesions reveals new mycovirus lineages.</title>
        <authorList>
            <person name="Chiapello M."/>
            <person name="Rodriguez-Romero J."/>
            <person name="Ayllon M.A."/>
            <person name="Turina M."/>
        </authorList>
    </citation>
    <scope>NUCLEOTIDE SEQUENCE</scope>
    <source>
        <strain evidence="1">DMG-A_DN3868696</strain>
    </source>
</reference>
<evidence type="ECO:0000313" key="2">
    <source>
        <dbReference type="Proteomes" id="UP000676167"/>
    </source>
</evidence>
<dbReference type="EMBL" id="MN557002">
    <property type="protein sequence ID" value="QHD64781.1"/>
    <property type="molecule type" value="Genomic_RNA"/>
</dbReference>
<sequence>MIQHGFIVLPPGHGKSMLHSPIDGIIEADTIVPCKSTDTLVALRAEARATGNWKAYDAEWVRLIKLKLPNYPCVILVPTFAVGNAGDWSDLGGAVLEMNQWIANLANRGEEPGWYIAAYNDTLMYCDTVPFSTNEELHEWVLKQVSRFGEYVGP</sequence>
<organism evidence="1 2">
    <name type="scientific">Plasmopara viticola lesion associated mymonavirus 1</name>
    <dbReference type="NCBI Taxonomy" id="2692022"/>
    <lineage>
        <taxon>Viruses</taxon>
        <taxon>Riboviria</taxon>
        <taxon>Orthornavirae</taxon>
        <taxon>Negarnaviricota</taxon>
        <taxon>Haploviricotina</taxon>
        <taxon>Monjiviricetes</taxon>
        <taxon>Mononegavirales</taxon>
        <taxon>Mymonaviridae</taxon>
        <taxon>Sclerotimonavirus</taxon>
        <taxon>Sclerotimonavirus alphaplasmoparae</taxon>
    </lineage>
</organism>
<keyword evidence="1" id="KW-0543">Viral nucleoprotein</keyword>
<dbReference type="GO" id="GO:0019013">
    <property type="term" value="C:viral nucleocapsid"/>
    <property type="evidence" value="ECO:0007669"/>
    <property type="project" value="UniProtKB-KW"/>
</dbReference>
<proteinExistence type="predicted"/>
<protein>
    <submittedName>
        <fullName evidence="1">Putative nucleocapsid</fullName>
    </submittedName>
</protein>
<dbReference type="Proteomes" id="UP000676167">
    <property type="component" value="Segment"/>
</dbReference>
<keyword evidence="2" id="KW-1185">Reference proteome</keyword>
<evidence type="ECO:0000313" key="1">
    <source>
        <dbReference type="EMBL" id="QHD64781.1"/>
    </source>
</evidence>
<dbReference type="RefSeq" id="YP_010798436.1">
    <property type="nucleotide sequence ID" value="NC_076457.1"/>
</dbReference>
<dbReference type="GeneID" id="80536637"/>